<dbReference type="RefSeq" id="XP_038786742.1">
    <property type="nucleotide sequence ID" value="XM_038931053.1"/>
</dbReference>
<proteinExistence type="predicted"/>
<gene>
    <name evidence="2" type="ORF">GT037_006006</name>
</gene>
<dbReference type="PANTHER" id="PTHR42085">
    <property type="entry name" value="F-BOX DOMAIN-CONTAINING PROTEIN"/>
    <property type="match status" value="1"/>
</dbReference>
<dbReference type="InterPro" id="IPR038883">
    <property type="entry name" value="AN11006-like"/>
</dbReference>
<dbReference type="PANTHER" id="PTHR42085:SF1">
    <property type="entry name" value="F-BOX DOMAIN-CONTAINING PROTEIN"/>
    <property type="match status" value="1"/>
</dbReference>
<keyword evidence="3" id="KW-1185">Reference proteome</keyword>
<dbReference type="GeneID" id="62204231"/>
<reference evidence="2" key="2">
    <citation type="submission" date="2020-08" db="EMBL/GenBank/DDBJ databases">
        <title>Draft Genome Sequence of Cumin Blight Pathogen Alternaria burnsii.</title>
        <authorList>
            <person name="Feng Z."/>
        </authorList>
    </citation>
    <scope>NUCLEOTIDE SEQUENCE</scope>
    <source>
        <strain evidence="2">CBS107.38</strain>
    </source>
</reference>
<comment type="caution">
    <text evidence="2">The sequence shown here is derived from an EMBL/GenBank/DDBJ whole genome shotgun (WGS) entry which is preliminary data.</text>
</comment>
<reference evidence="2" key="1">
    <citation type="submission" date="2020-01" db="EMBL/GenBank/DDBJ databases">
        <authorList>
            <person name="Feng Z.H.Z."/>
        </authorList>
    </citation>
    <scope>NUCLEOTIDE SEQUENCE</scope>
    <source>
        <strain evidence="2">CBS107.38</strain>
    </source>
</reference>
<name>A0A8H7B7D5_9PLEO</name>
<dbReference type="InterPro" id="IPR001810">
    <property type="entry name" value="F-box_dom"/>
</dbReference>
<dbReference type="Pfam" id="PF13013">
    <property type="entry name" value="F-box-like_2"/>
    <property type="match status" value="1"/>
</dbReference>
<sequence length="468" mass="55417">MSAPPLLALPGELRNRIYEFCVEPKTLYMPRYPKRTKKHYAHARCRLYGSLRNVCRQMRAEFGSLYMAKNVMVLHQITANAFLEIFYPNLRQPEVASEESLLERSTVDSSVQGNILIMSYFNQRYDATPLARLCMKHPNFKVTFTDASASLRLAVVLDDLFAKISSGVFRPDLERLIKRVDISCSLLPEMRFTFQSRRSMEDLFEQDGTMDPRQALIKMELRNKIYSFCVEPVPVSLRLRHEDNTEPVGKFRCLMQTCRQIRREFQPLYRSQTIIRLESTYHYARYIRDFYPPADEDTMLRYRGSIISLINHSSDTYGEKEFYDVDIARVVQLVARSPNVQFKFELHERLRRFSARHAVAQMNSMLALFADPSQTKWRDVAKAIKELRLRIWNDDSKIRITMNEEMARQWKTTVFRIWDDAAEPTRGIREIRLAYVDENASWRPYVRRYEFPFDDYRDKTISWSWSVP</sequence>
<dbReference type="EMBL" id="JAAABM010000007">
    <property type="protein sequence ID" value="KAF7676501.1"/>
    <property type="molecule type" value="Genomic_DNA"/>
</dbReference>
<dbReference type="Proteomes" id="UP000596902">
    <property type="component" value="Unassembled WGS sequence"/>
</dbReference>
<feature type="domain" description="F-box" evidence="1">
    <location>
        <begin position="6"/>
        <end position="63"/>
    </location>
</feature>
<accession>A0A8H7B7D5</accession>
<evidence type="ECO:0000259" key="1">
    <source>
        <dbReference type="Pfam" id="PF13013"/>
    </source>
</evidence>
<organism evidence="2 3">
    <name type="scientific">Alternaria burnsii</name>
    <dbReference type="NCBI Taxonomy" id="1187904"/>
    <lineage>
        <taxon>Eukaryota</taxon>
        <taxon>Fungi</taxon>
        <taxon>Dikarya</taxon>
        <taxon>Ascomycota</taxon>
        <taxon>Pezizomycotina</taxon>
        <taxon>Dothideomycetes</taxon>
        <taxon>Pleosporomycetidae</taxon>
        <taxon>Pleosporales</taxon>
        <taxon>Pleosporineae</taxon>
        <taxon>Pleosporaceae</taxon>
        <taxon>Alternaria</taxon>
        <taxon>Alternaria sect. Alternaria</taxon>
    </lineage>
</organism>
<dbReference type="AlphaFoldDB" id="A0A8H7B7D5"/>
<evidence type="ECO:0000313" key="2">
    <source>
        <dbReference type="EMBL" id="KAF7676501.1"/>
    </source>
</evidence>
<protein>
    <recommendedName>
        <fullName evidence="1">F-box domain-containing protein</fullName>
    </recommendedName>
</protein>
<evidence type="ECO:0000313" key="3">
    <source>
        <dbReference type="Proteomes" id="UP000596902"/>
    </source>
</evidence>